<comment type="caution">
    <text evidence="3">The sequence shown here is derived from an EMBL/GenBank/DDBJ whole genome shotgun (WGS) entry which is preliminary data.</text>
</comment>
<feature type="domain" description="STAS" evidence="2">
    <location>
        <begin position="22"/>
        <end position="94"/>
    </location>
</feature>
<evidence type="ECO:0000256" key="1">
    <source>
        <dbReference type="SAM" id="MobiDB-lite"/>
    </source>
</evidence>
<dbReference type="InterPro" id="IPR036513">
    <property type="entry name" value="STAS_dom_sf"/>
</dbReference>
<evidence type="ECO:0000313" key="3">
    <source>
        <dbReference type="EMBL" id="GIG05643.1"/>
    </source>
</evidence>
<dbReference type="EMBL" id="BONI01000016">
    <property type="protein sequence ID" value="GIG05643.1"/>
    <property type="molecule type" value="Genomic_DNA"/>
</dbReference>
<feature type="region of interest" description="Disordered" evidence="1">
    <location>
        <begin position="119"/>
        <end position="141"/>
    </location>
</feature>
<dbReference type="Gene3D" id="3.30.750.24">
    <property type="entry name" value="STAS domain"/>
    <property type="match status" value="1"/>
</dbReference>
<dbReference type="SUPFAM" id="SSF52091">
    <property type="entry name" value="SpoIIaa-like"/>
    <property type="match status" value="1"/>
</dbReference>
<name>A0A8J3P6E9_9ACTN</name>
<evidence type="ECO:0000313" key="4">
    <source>
        <dbReference type="Proteomes" id="UP000630887"/>
    </source>
</evidence>
<dbReference type="InterPro" id="IPR058548">
    <property type="entry name" value="MlaB-like_STAS"/>
</dbReference>
<keyword evidence="4" id="KW-1185">Reference proteome</keyword>
<dbReference type="AlphaFoldDB" id="A0A8J3P6E9"/>
<dbReference type="InterPro" id="IPR002645">
    <property type="entry name" value="STAS_dom"/>
</dbReference>
<dbReference type="Proteomes" id="UP000630887">
    <property type="component" value="Unassembled WGS sequence"/>
</dbReference>
<protein>
    <recommendedName>
        <fullName evidence="2">STAS domain-containing protein</fullName>
    </recommendedName>
</protein>
<gene>
    <name evidence="3" type="ORF">Cco03nite_23430</name>
</gene>
<organism evidence="3 4">
    <name type="scientific">Catellatospora coxensis</name>
    <dbReference type="NCBI Taxonomy" id="310354"/>
    <lineage>
        <taxon>Bacteria</taxon>
        <taxon>Bacillati</taxon>
        <taxon>Actinomycetota</taxon>
        <taxon>Actinomycetes</taxon>
        <taxon>Micromonosporales</taxon>
        <taxon>Micromonosporaceae</taxon>
        <taxon>Catellatospora</taxon>
    </lineage>
</organism>
<evidence type="ECO:0000259" key="2">
    <source>
        <dbReference type="PROSITE" id="PS50801"/>
    </source>
</evidence>
<dbReference type="Pfam" id="PF13466">
    <property type="entry name" value="STAS_2"/>
    <property type="match status" value="1"/>
</dbReference>
<dbReference type="PROSITE" id="PS50801">
    <property type="entry name" value="STAS"/>
    <property type="match status" value="1"/>
</dbReference>
<reference evidence="3 4" key="1">
    <citation type="submission" date="2021-01" db="EMBL/GenBank/DDBJ databases">
        <title>Whole genome shotgun sequence of Catellatospora coxensis NBRC 107359.</title>
        <authorList>
            <person name="Komaki H."/>
            <person name="Tamura T."/>
        </authorList>
    </citation>
    <scope>NUCLEOTIDE SEQUENCE [LARGE SCALE GENOMIC DNA]</scope>
    <source>
        <strain evidence="3 4">NBRC 107359</strain>
    </source>
</reference>
<accession>A0A8J3P6E9</accession>
<dbReference type="RefSeq" id="WP_203692076.1">
    <property type="nucleotide sequence ID" value="NZ_BAAALC010000025.1"/>
</dbReference>
<proteinExistence type="predicted"/>
<dbReference type="CDD" id="cd07043">
    <property type="entry name" value="STAS_anti-anti-sigma_factors"/>
    <property type="match status" value="1"/>
</dbReference>
<sequence length="141" mass="15235">MSDELALRMAGRQRQLRVTAVGGLHADNAHRLPKVVLGLLRQYAPEAVLLDLGAVTRIDTVGVAAVVLCQKTTARHGATFTLDGCSPAVRSALRAHHADHLLPPEPPRHHAMPLRRRHTGTVCPGRSHPQWSTGHGIGGRR</sequence>